<dbReference type="InterPro" id="IPR050463">
    <property type="entry name" value="Gfo/Idh/MocA_oxidrdct_glycsds"/>
</dbReference>
<evidence type="ECO:0000313" key="5">
    <source>
        <dbReference type="EMBL" id="SHK25621.1"/>
    </source>
</evidence>
<gene>
    <name evidence="5" type="ORF">SAMN05444342_1120</name>
    <name evidence="4" type="ORF">ZOD2009_17198</name>
</gene>
<evidence type="ECO:0000313" key="7">
    <source>
        <dbReference type="Proteomes" id="UP000184203"/>
    </source>
</evidence>
<accession>E7QXA1</accession>
<dbReference type="InterPro" id="IPR036291">
    <property type="entry name" value="NAD(P)-bd_dom_sf"/>
</dbReference>
<evidence type="ECO:0000259" key="3">
    <source>
        <dbReference type="Pfam" id="PF22725"/>
    </source>
</evidence>
<evidence type="ECO:0000313" key="6">
    <source>
        <dbReference type="Proteomes" id="UP000003751"/>
    </source>
</evidence>
<name>E7QXA1_HALPU</name>
<evidence type="ECO:0000259" key="2">
    <source>
        <dbReference type="Pfam" id="PF01408"/>
    </source>
</evidence>
<reference evidence="7" key="3">
    <citation type="submission" date="2016-11" db="EMBL/GenBank/DDBJ databases">
        <authorList>
            <person name="Varghese N."/>
            <person name="Submissions S."/>
        </authorList>
    </citation>
    <scope>NUCLEOTIDE SEQUENCE [LARGE SCALE GENOMIC DNA]</scope>
    <source>
        <strain evidence="7">DX253</strain>
    </source>
</reference>
<dbReference type="PANTHER" id="PTHR43818">
    <property type="entry name" value="BCDNA.GH03377"/>
    <property type="match status" value="1"/>
</dbReference>
<dbReference type="EMBL" id="AEMG01000019">
    <property type="protein sequence ID" value="EFW90904.1"/>
    <property type="molecule type" value="Genomic_DNA"/>
</dbReference>
<dbReference type="Gene3D" id="3.30.360.10">
    <property type="entry name" value="Dihydrodipicolinate Reductase, domain 2"/>
    <property type="match status" value="1"/>
</dbReference>
<dbReference type="AlphaFoldDB" id="E7QXA1"/>
<feature type="domain" description="Gfo/Idh/MocA-like oxidoreductase N-terminal" evidence="2">
    <location>
        <begin position="7"/>
        <end position="123"/>
    </location>
</feature>
<reference evidence="4 6" key="1">
    <citation type="journal article" date="2014" name="ISME J.">
        <title>Trehalose/2-sulfotrehalose biosynthesis and glycine-betaine uptake are widely spread mechanisms for osmoadaptation in the Halobacteriales.</title>
        <authorList>
            <person name="Youssef N.H."/>
            <person name="Savage-Ashlock K.N."/>
            <person name="McCully A.L."/>
            <person name="Luedtke B."/>
            <person name="Shaw E.I."/>
            <person name="Hoff W.D."/>
            <person name="Elshahed M.S."/>
        </authorList>
    </citation>
    <scope>NUCLEOTIDE SEQUENCE [LARGE SCALE GENOMIC DNA]</scope>
    <source>
        <strain evidence="4 6">DX253</strain>
    </source>
</reference>
<feature type="domain" description="GFO/IDH/MocA-like oxidoreductase" evidence="3">
    <location>
        <begin position="141"/>
        <end position="271"/>
    </location>
</feature>
<proteinExistence type="predicted"/>
<dbReference type="GO" id="GO:0000166">
    <property type="term" value="F:nucleotide binding"/>
    <property type="evidence" value="ECO:0007669"/>
    <property type="project" value="InterPro"/>
</dbReference>
<dbReference type="GO" id="GO:0016491">
    <property type="term" value="F:oxidoreductase activity"/>
    <property type="evidence" value="ECO:0007669"/>
    <property type="project" value="UniProtKB-KW"/>
</dbReference>
<dbReference type="PATRIC" id="fig|797209.4.peg.3366"/>
<keyword evidence="1" id="KW-0560">Oxidoreductase</keyword>
<dbReference type="InterPro" id="IPR055170">
    <property type="entry name" value="GFO_IDH_MocA-like_dom"/>
</dbReference>
<dbReference type="Pfam" id="PF22725">
    <property type="entry name" value="GFO_IDH_MocA_C3"/>
    <property type="match status" value="1"/>
</dbReference>
<reference evidence="5" key="2">
    <citation type="submission" date="2016-11" db="EMBL/GenBank/DDBJ databases">
        <authorList>
            <person name="Jaros S."/>
            <person name="Januszkiewicz K."/>
            <person name="Wedrychowicz H."/>
        </authorList>
    </citation>
    <scope>NUCLEOTIDE SEQUENCE [LARGE SCALE GENOMIC DNA]</scope>
    <source>
        <strain evidence="5">DX253</strain>
    </source>
</reference>
<keyword evidence="7" id="KW-1185">Reference proteome</keyword>
<protein>
    <submittedName>
        <fullName evidence="4">Oxidoreductase</fullName>
    </submittedName>
    <submittedName>
        <fullName evidence="5">Predicted dehydrogenase</fullName>
    </submittedName>
</protein>
<dbReference type="Proteomes" id="UP000003751">
    <property type="component" value="Unassembled WGS sequence"/>
</dbReference>
<evidence type="ECO:0000256" key="1">
    <source>
        <dbReference type="ARBA" id="ARBA00023002"/>
    </source>
</evidence>
<dbReference type="SUPFAM" id="SSF55347">
    <property type="entry name" value="Glyceraldehyde-3-phosphate dehydrogenase-like, C-terminal domain"/>
    <property type="match status" value="1"/>
</dbReference>
<dbReference type="EMBL" id="FRAN01000001">
    <property type="protein sequence ID" value="SHK25621.1"/>
    <property type="molecule type" value="Genomic_DNA"/>
</dbReference>
<dbReference type="SUPFAM" id="SSF51735">
    <property type="entry name" value="NAD(P)-binding Rossmann-fold domains"/>
    <property type="match status" value="1"/>
</dbReference>
<dbReference type="OrthoDB" id="226094at2157"/>
<organism evidence="4 6">
    <name type="scientific">Haladaptatus paucihalophilus DX253</name>
    <dbReference type="NCBI Taxonomy" id="797209"/>
    <lineage>
        <taxon>Archaea</taxon>
        <taxon>Methanobacteriati</taxon>
        <taxon>Methanobacteriota</taxon>
        <taxon>Stenosarchaea group</taxon>
        <taxon>Halobacteria</taxon>
        <taxon>Halobacteriales</taxon>
        <taxon>Haladaptataceae</taxon>
        <taxon>Haladaptatus</taxon>
    </lineage>
</organism>
<dbReference type="PANTHER" id="PTHR43818:SF11">
    <property type="entry name" value="BCDNA.GH03377"/>
    <property type="match status" value="1"/>
</dbReference>
<dbReference type="Gene3D" id="3.40.50.720">
    <property type="entry name" value="NAD(P)-binding Rossmann-like Domain"/>
    <property type="match status" value="1"/>
</dbReference>
<dbReference type="InterPro" id="IPR000683">
    <property type="entry name" value="Gfo/Idh/MocA-like_OxRdtase_N"/>
</dbReference>
<dbReference type="STRING" id="797209.GCA_000376445_03000"/>
<dbReference type="Proteomes" id="UP000184203">
    <property type="component" value="Unassembled WGS sequence"/>
</dbReference>
<dbReference type="Pfam" id="PF01408">
    <property type="entry name" value="GFO_IDH_MocA"/>
    <property type="match status" value="1"/>
</dbReference>
<dbReference type="RefSeq" id="WP_007981885.1">
    <property type="nucleotide sequence ID" value="NZ_AEMG01000019.1"/>
</dbReference>
<sequence length="363" mass="39366">MQEPTVRLGVVGLGFMGQTHATNAEELGHDVVAGADIDPATRDEFESAYGAATYEGFEAMYEAENLDAVAVSTPNTYHEAAVVAALSHGYDVFCEKPLADTLESAERMAEAARAADGFCMVNFHNRVSTAAELFMGYQKDDYFGEIRHVRANYVRSRGIPGVGSWFTNEELSGGGVVVDIGVHAIDLALYLMGFPPVEDVFAVTRMGFGDRDDYVDPDDWYDATEEAVFDVEDSATALIRCADDRTLSLEVAWAANETANQEFVVRGSEAGARLDLGGETLTMLEGSHRGTDHLVESSVSDASLDHTGWRGSDKRFLDAVAAGEAPEFNTIEQALTTQRVMDAIYRSAETGERVSVDDRPVGR</sequence>
<dbReference type="eggNOG" id="arCOG01622">
    <property type="taxonomic scope" value="Archaea"/>
</dbReference>
<evidence type="ECO:0000313" key="4">
    <source>
        <dbReference type="EMBL" id="EFW90904.1"/>
    </source>
</evidence>